<dbReference type="PROSITE" id="PS50206">
    <property type="entry name" value="RHODANESE_3"/>
    <property type="match status" value="2"/>
</dbReference>
<evidence type="ECO:0000313" key="5">
    <source>
        <dbReference type="EMBL" id="KEI71059.1"/>
    </source>
</evidence>
<evidence type="ECO:0000259" key="4">
    <source>
        <dbReference type="PROSITE" id="PS50206"/>
    </source>
</evidence>
<dbReference type="STRING" id="305900.GV64_10145"/>
<keyword evidence="2" id="KW-0677">Repeat</keyword>
<organism evidence="5 6">
    <name type="scientific">Endozoicomonas elysicola</name>
    <dbReference type="NCBI Taxonomy" id="305900"/>
    <lineage>
        <taxon>Bacteria</taxon>
        <taxon>Pseudomonadati</taxon>
        <taxon>Pseudomonadota</taxon>
        <taxon>Gammaproteobacteria</taxon>
        <taxon>Oceanospirillales</taxon>
        <taxon>Endozoicomonadaceae</taxon>
        <taxon>Endozoicomonas</taxon>
    </lineage>
</organism>
<gene>
    <name evidence="5" type="ORF">GV64_10145</name>
</gene>
<dbReference type="Pfam" id="PF00581">
    <property type="entry name" value="Rhodanese"/>
    <property type="match status" value="2"/>
</dbReference>
<dbReference type="InterPro" id="IPR036873">
    <property type="entry name" value="Rhodanese-like_dom_sf"/>
</dbReference>
<evidence type="ECO:0000256" key="2">
    <source>
        <dbReference type="ARBA" id="ARBA00022737"/>
    </source>
</evidence>
<dbReference type="CDD" id="cd01448">
    <property type="entry name" value="TST_Repeat_1"/>
    <property type="match status" value="1"/>
</dbReference>
<dbReference type="SUPFAM" id="SSF52821">
    <property type="entry name" value="Rhodanese/Cell cycle control phosphatase"/>
    <property type="match status" value="2"/>
</dbReference>
<dbReference type="AlphaFoldDB" id="A0A081KA83"/>
<name>A0A081KA83_9GAMM</name>
<feature type="domain" description="Rhodanese" evidence="4">
    <location>
        <begin position="169"/>
        <end position="280"/>
    </location>
</feature>
<dbReference type="InterPro" id="IPR045078">
    <property type="entry name" value="TST/MPST-like"/>
</dbReference>
<dbReference type="eggNOG" id="COG2897">
    <property type="taxonomic scope" value="Bacteria"/>
</dbReference>
<dbReference type="InterPro" id="IPR001307">
    <property type="entry name" value="Thiosulphate_STrfase_CS"/>
</dbReference>
<dbReference type="EMBL" id="JOJP01000001">
    <property type="protein sequence ID" value="KEI71059.1"/>
    <property type="molecule type" value="Genomic_DNA"/>
</dbReference>
<proteinExistence type="predicted"/>
<dbReference type="PROSITE" id="PS00683">
    <property type="entry name" value="RHODANESE_2"/>
    <property type="match status" value="1"/>
</dbReference>
<dbReference type="Proteomes" id="UP000027997">
    <property type="component" value="Unassembled WGS sequence"/>
</dbReference>
<dbReference type="FunFam" id="3.40.250.10:FF:000035">
    <property type="entry name" value="Thiosulfate sulfurtransferase"/>
    <property type="match status" value="1"/>
</dbReference>
<dbReference type="PANTHER" id="PTHR11364:SF27">
    <property type="entry name" value="SULFURTRANSFERASE"/>
    <property type="match status" value="1"/>
</dbReference>
<feature type="domain" description="Rhodanese" evidence="4">
    <location>
        <begin position="15"/>
        <end position="135"/>
    </location>
</feature>
<accession>A0A081KA83</accession>
<dbReference type="Gene3D" id="3.40.250.10">
    <property type="entry name" value="Rhodanese-like domain"/>
    <property type="match status" value="2"/>
</dbReference>
<evidence type="ECO:0000256" key="1">
    <source>
        <dbReference type="ARBA" id="ARBA00022679"/>
    </source>
</evidence>
<dbReference type="GO" id="GO:0004792">
    <property type="term" value="F:thiosulfate-cyanide sulfurtransferase activity"/>
    <property type="evidence" value="ECO:0007669"/>
    <property type="project" value="InterPro"/>
</dbReference>
<reference evidence="5 6" key="1">
    <citation type="submission" date="2014-06" db="EMBL/GenBank/DDBJ databases">
        <title>Whole Genome Sequences of Three Symbiotic Endozoicomonas Bacteria.</title>
        <authorList>
            <person name="Neave M.J."/>
            <person name="Apprill A."/>
            <person name="Voolstra C.R."/>
        </authorList>
    </citation>
    <scope>NUCLEOTIDE SEQUENCE [LARGE SCALE GENOMIC DNA]</scope>
    <source>
        <strain evidence="5 6">DSM 22380</strain>
    </source>
</reference>
<dbReference type="PANTHER" id="PTHR11364">
    <property type="entry name" value="THIOSULFATE SULFERTANSFERASE"/>
    <property type="match status" value="1"/>
</dbReference>
<dbReference type="InterPro" id="IPR001763">
    <property type="entry name" value="Rhodanese-like_dom"/>
</dbReference>
<dbReference type="CDD" id="cd01449">
    <property type="entry name" value="TST_Repeat_2"/>
    <property type="match status" value="1"/>
</dbReference>
<comment type="caution">
    <text evidence="5">The sequence shown here is derived from an EMBL/GenBank/DDBJ whole genome shotgun (WGS) entry which is preliminary data.</text>
</comment>
<dbReference type="RefSeq" id="WP_020585050.1">
    <property type="nucleotide sequence ID" value="NZ_JOJP01000001.1"/>
</dbReference>
<dbReference type="SMART" id="SM00450">
    <property type="entry name" value="RHOD"/>
    <property type="match status" value="2"/>
</dbReference>
<evidence type="ECO:0000313" key="6">
    <source>
        <dbReference type="Proteomes" id="UP000027997"/>
    </source>
</evidence>
<evidence type="ECO:0000256" key="3">
    <source>
        <dbReference type="RuleBase" id="RU000507"/>
    </source>
</evidence>
<protein>
    <recommendedName>
        <fullName evidence="3">Sulfurtransferase</fullName>
    </recommendedName>
</protein>
<sequence length="283" mass="31161">MPLLIEPEMLATLLKDKNLVVLDARFSLADSKMGRVMYDQGHIPGALYADLEADLSGLIEPGTTGRHPLPEQEDWQATLRRWGVDQQTQVIVYDDGGHAMAARAWWLLRWAGISQVMILHGGMKAWQAGRYPVTTDVCEVVESQSMFSMGHMPTISATDLLIEMDAKGNGQAHKLIDARAYERFRGEEETMDSVAGHIPGAVCHPFTENLGEDGRFLSAGHLREIFTSLVGEDSRPVFYCGSGVTACHNIFAMEYAGLSGATLYPGSWSEWITDPQHPVAKGQ</sequence>
<keyword evidence="6" id="KW-1185">Reference proteome</keyword>
<keyword evidence="1 3" id="KW-0808">Transferase</keyword>